<name>A0A1W1VJQ6_9FIRM</name>
<dbReference type="Proteomes" id="UP000192569">
    <property type="component" value="Chromosome I"/>
</dbReference>
<sequence length="230" mass="25307">MDSSTKTWRVDLSHPIAEGYGNLPGHPPTKLVPIHTHTQHGRSNAYLSMSIHVGTHIDAPYHFFPQGFTIDQEPLDKFCGLAILLDLQKRCQPNYGFSRDDLIEALASIGSPNISSLRVLLHSGWGKKYGSLEYYQNNPYLSIEAATWLVEQKVALVGLDFPPDAKGGAAPAPVHQVLLRENICILENVAHMEQIPETIFELICLPIKLAQAGGAPARVLARALKNLSIM</sequence>
<protein>
    <submittedName>
        <fullName evidence="1">Kynurenine formamidase</fullName>
    </submittedName>
</protein>
<dbReference type="InterPro" id="IPR007325">
    <property type="entry name" value="KFase/CYL"/>
</dbReference>
<evidence type="ECO:0000313" key="1">
    <source>
        <dbReference type="EMBL" id="SMB93609.1"/>
    </source>
</evidence>
<dbReference type="Pfam" id="PF04199">
    <property type="entry name" value="Cyclase"/>
    <property type="match status" value="1"/>
</dbReference>
<proteinExistence type="predicted"/>
<reference evidence="1 2" key="1">
    <citation type="submission" date="2017-04" db="EMBL/GenBank/DDBJ databases">
        <authorList>
            <person name="Afonso C.L."/>
            <person name="Miller P.J."/>
            <person name="Scott M.A."/>
            <person name="Spackman E."/>
            <person name="Goraichik I."/>
            <person name="Dimitrov K.M."/>
            <person name="Suarez D.L."/>
            <person name="Swayne D.E."/>
        </authorList>
    </citation>
    <scope>NUCLEOTIDE SEQUENCE [LARGE SCALE GENOMIC DNA]</scope>
    <source>
        <strain evidence="1 2">ToBE</strain>
    </source>
</reference>
<dbReference type="PANTHER" id="PTHR31118">
    <property type="entry name" value="CYCLASE-LIKE PROTEIN 2"/>
    <property type="match status" value="1"/>
</dbReference>
<dbReference type="PANTHER" id="PTHR31118:SF32">
    <property type="entry name" value="KYNURENINE FORMAMIDASE"/>
    <property type="match status" value="1"/>
</dbReference>
<evidence type="ECO:0000313" key="2">
    <source>
        <dbReference type="Proteomes" id="UP000192569"/>
    </source>
</evidence>
<dbReference type="STRING" id="698762.SAMN00808754_0884"/>
<gene>
    <name evidence="1" type="ORF">SAMN00808754_0884</name>
</gene>
<keyword evidence="2" id="KW-1185">Reference proteome</keyword>
<organism evidence="1 2">
    <name type="scientific">Thermanaeromonas toyohensis ToBE</name>
    <dbReference type="NCBI Taxonomy" id="698762"/>
    <lineage>
        <taxon>Bacteria</taxon>
        <taxon>Bacillati</taxon>
        <taxon>Bacillota</taxon>
        <taxon>Clostridia</taxon>
        <taxon>Neomoorellales</taxon>
        <taxon>Neomoorellaceae</taxon>
        <taxon>Thermanaeromonas</taxon>
    </lineage>
</organism>
<dbReference type="GO" id="GO:0004061">
    <property type="term" value="F:arylformamidase activity"/>
    <property type="evidence" value="ECO:0007669"/>
    <property type="project" value="InterPro"/>
</dbReference>
<dbReference type="Gene3D" id="3.50.30.50">
    <property type="entry name" value="Putative cyclase"/>
    <property type="match status" value="1"/>
</dbReference>
<accession>A0A1W1VJQ6</accession>
<dbReference type="EMBL" id="LT838272">
    <property type="protein sequence ID" value="SMB93609.1"/>
    <property type="molecule type" value="Genomic_DNA"/>
</dbReference>
<dbReference type="AlphaFoldDB" id="A0A1W1VJQ6"/>
<dbReference type="GO" id="GO:0019441">
    <property type="term" value="P:L-tryptophan catabolic process to kynurenine"/>
    <property type="evidence" value="ECO:0007669"/>
    <property type="project" value="InterPro"/>
</dbReference>
<dbReference type="SUPFAM" id="SSF102198">
    <property type="entry name" value="Putative cyclase"/>
    <property type="match status" value="1"/>
</dbReference>
<dbReference type="InterPro" id="IPR037175">
    <property type="entry name" value="KFase_sf"/>
</dbReference>